<keyword evidence="3 7" id="KW-0812">Transmembrane</keyword>
<organism evidence="9 10">
    <name type="scientific">Chitinivibrio alkaliphilus ACht1</name>
    <dbReference type="NCBI Taxonomy" id="1313304"/>
    <lineage>
        <taxon>Bacteria</taxon>
        <taxon>Pseudomonadati</taxon>
        <taxon>Fibrobacterota</taxon>
        <taxon>Chitinivibrionia</taxon>
        <taxon>Chitinivibrionales</taxon>
        <taxon>Chitinivibrionaceae</taxon>
        <taxon>Chitinivibrio</taxon>
    </lineage>
</organism>
<name>U7D7A5_9BACT</name>
<gene>
    <name evidence="9" type="ORF">CALK_1653</name>
</gene>
<dbReference type="STRING" id="1313304.CALK_1653"/>
<comment type="subcellular location">
    <subcellularLocation>
        <location evidence="1">Cell membrane</location>
        <topology evidence="1">Multi-pass membrane protein</topology>
    </subcellularLocation>
    <subcellularLocation>
        <location evidence="6">Membrane</location>
        <topology evidence="6">Multi-pass membrane protein</topology>
    </subcellularLocation>
</comment>
<dbReference type="Proteomes" id="UP000017148">
    <property type="component" value="Unassembled WGS sequence"/>
</dbReference>
<dbReference type="Pfam" id="PF01618">
    <property type="entry name" value="MotA_ExbB"/>
    <property type="match status" value="1"/>
</dbReference>
<keyword evidence="5 7" id="KW-0472">Membrane</keyword>
<protein>
    <submittedName>
        <fullName evidence="9">MotA/TolQ/ExbB proton channel family protein</fullName>
    </submittedName>
</protein>
<evidence type="ECO:0000256" key="7">
    <source>
        <dbReference type="SAM" id="Phobius"/>
    </source>
</evidence>
<evidence type="ECO:0000259" key="8">
    <source>
        <dbReference type="Pfam" id="PF01618"/>
    </source>
</evidence>
<keyword evidence="4 7" id="KW-1133">Transmembrane helix</keyword>
<sequence>MRFIELFYDYYVHTAGVVSLLIFFVSLVIFFLSFDTLFYYMHVEKNLPTPEKIKEYLQRKEHGSDTQLPPWFTLSFMDMDSYERDARSSRQFFINRYREVLLREVPLLEKNLDIIAAWVTVAPLLGLLGTVVGMVQTFSLITEHGIGNPHILSGGISIALLTTQTGLLIAFPGMLIHNYLKGRKERIVHTLIHAGEAIITMGEEHV</sequence>
<keyword evidence="2" id="KW-1003">Cell membrane</keyword>
<evidence type="ECO:0000256" key="1">
    <source>
        <dbReference type="ARBA" id="ARBA00004651"/>
    </source>
</evidence>
<dbReference type="GO" id="GO:0005886">
    <property type="term" value="C:plasma membrane"/>
    <property type="evidence" value="ECO:0007669"/>
    <property type="project" value="UniProtKB-SubCell"/>
</dbReference>
<feature type="domain" description="MotA/TolQ/ExbB proton channel" evidence="8">
    <location>
        <begin position="85"/>
        <end position="190"/>
    </location>
</feature>
<evidence type="ECO:0000256" key="2">
    <source>
        <dbReference type="ARBA" id="ARBA00022475"/>
    </source>
</evidence>
<comment type="caution">
    <text evidence="9">The sequence shown here is derived from an EMBL/GenBank/DDBJ whole genome shotgun (WGS) entry which is preliminary data.</text>
</comment>
<evidence type="ECO:0000313" key="9">
    <source>
        <dbReference type="EMBL" id="ERP31451.1"/>
    </source>
</evidence>
<accession>U7D7A5</accession>
<keyword evidence="10" id="KW-1185">Reference proteome</keyword>
<dbReference type="GO" id="GO:0017038">
    <property type="term" value="P:protein import"/>
    <property type="evidence" value="ECO:0007669"/>
    <property type="project" value="TreeGrafter"/>
</dbReference>
<keyword evidence="6" id="KW-0653">Protein transport</keyword>
<evidence type="ECO:0000313" key="10">
    <source>
        <dbReference type="Proteomes" id="UP000017148"/>
    </source>
</evidence>
<feature type="transmembrane region" description="Helical" evidence="7">
    <location>
        <begin position="20"/>
        <end position="40"/>
    </location>
</feature>
<evidence type="ECO:0000256" key="3">
    <source>
        <dbReference type="ARBA" id="ARBA00022692"/>
    </source>
</evidence>
<dbReference type="RefSeq" id="WP_022637100.1">
    <property type="nucleotide sequence ID" value="NZ_ASJR01000013.1"/>
</dbReference>
<dbReference type="EMBL" id="ASJR01000013">
    <property type="protein sequence ID" value="ERP31451.1"/>
    <property type="molecule type" value="Genomic_DNA"/>
</dbReference>
<dbReference type="PANTHER" id="PTHR30625:SF11">
    <property type="entry name" value="MOTA_TOLQ_EXBB PROTON CHANNEL DOMAIN-CONTAINING PROTEIN"/>
    <property type="match status" value="1"/>
</dbReference>
<feature type="transmembrane region" description="Helical" evidence="7">
    <location>
        <begin position="155"/>
        <end position="176"/>
    </location>
</feature>
<comment type="similarity">
    <text evidence="6">Belongs to the exbB/tolQ family.</text>
</comment>
<keyword evidence="6" id="KW-0813">Transport</keyword>
<dbReference type="OrthoDB" id="4045at2"/>
<dbReference type="AlphaFoldDB" id="U7D7A5"/>
<dbReference type="InterPro" id="IPR050790">
    <property type="entry name" value="ExbB/TolQ_transport"/>
</dbReference>
<evidence type="ECO:0000256" key="4">
    <source>
        <dbReference type="ARBA" id="ARBA00022989"/>
    </source>
</evidence>
<reference evidence="9 10" key="1">
    <citation type="journal article" date="2013" name="Environ. Microbiol.">
        <title>Genome analysis of Chitinivibrio alkaliphilus gen. nov., sp. nov., a novel extremely haloalkaliphilic anaerobic chitinolytic bacterium from the candidate phylum Termite Group 3.</title>
        <authorList>
            <person name="Sorokin D.Y."/>
            <person name="Gumerov V.M."/>
            <person name="Rakitin A.L."/>
            <person name="Beletsky A.V."/>
            <person name="Damste J.S."/>
            <person name="Muyzer G."/>
            <person name="Mardanov A.V."/>
            <person name="Ravin N.V."/>
        </authorList>
    </citation>
    <scope>NUCLEOTIDE SEQUENCE [LARGE SCALE GENOMIC DNA]</scope>
    <source>
        <strain evidence="9 10">ACht1</strain>
    </source>
</reference>
<dbReference type="eggNOG" id="COG0811">
    <property type="taxonomic scope" value="Bacteria"/>
</dbReference>
<feature type="transmembrane region" description="Helical" evidence="7">
    <location>
        <begin position="112"/>
        <end position="135"/>
    </location>
</feature>
<proteinExistence type="inferred from homology"/>
<evidence type="ECO:0000256" key="5">
    <source>
        <dbReference type="ARBA" id="ARBA00023136"/>
    </source>
</evidence>
<dbReference type="InterPro" id="IPR002898">
    <property type="entry name" value="MotA_ExbB_proton_chnl"/>
</dbReference>
<dbReference type="PANTHER" id="PTHR30625">
    <property type="entry name" value="PROTEIN TOLQ"/>
    <property type="match status" value="1"/>
</dbReference>
<evidence type="ECO:0000256" key="6">
    <source>
        <dbReference type="RuleBase" id="RU004057"/>
    </source>
</evidence>